<dbReference type="PANTHER" id="PTHR36617:SF5">
    <property type="entry name" value="OS05G0421675 PROTEIN"/>
    <property type="match status" value="1"/>
</dbReference>
<reference evidence="1 2" key="1">
    <citation type="journal article" date="2018" name="Front. Plant Sci.">
        <title>Red Clover (Trifolium pratense) and Zigzag Clover (T. medium) - A Picture of Genomic Similarities and Differences.</title>
        <authorList>
            <person name="Dluhosova J."/>
            <person name="Istvanek J."/>
            <person name="Nedelnik J."/>
            <person name="Repkova J."/>
        </authorList>
    </citation>
    <scope>NUCLEOTIDE SEQUENCE [LARGE SCALE GENOMIC DNA]</scope>
    <source>
        <strain evidence="2">cv. 10/8</strain>
        <tissue evidence="1">Leaf</tissue>
    </source>
</reference>
<feature type="non-terminal residue" evidence="1">
    <location>
        <position position="1"/>
    </location>
</feature>
<evidence type="ECO:0000313" key="2">
    <source>
        <dbReference type="Proteomes" id="UP000265520"/>
    </source>
</evidence>
<comment type="caution">
    <text evidence="1">The sequence shown here is derived from an EMBL/GenBank/DDBJ whole genome shotgun (WGS) entry which is preliminary data.</text>
</comment>
<dbReference type="AlphaFoldDB" id="A0A392SF77"/>
<dbReference type="PANTHER" id="PTHR36617">
    <property type="entry name" value="PROTEIN, PUTATIVE-RELATED"/>
    <property type="match status" value="1"/>
</dbReference>
<accession>A0A392SF77</accession>
<proteinExistence type="predicted"/>
<dbReference type="GO" id="GO:0016740">
    <property type="term" value="F:transferase activity"/>
    <property type="evidence" value="ECO:0007669"/>
    <property type="project" value="UniProtKB-KW"/>
</dbReference>
<protein>
    <submittedName>
        <fullName evidence="1">Membrane bound O-acyl transferase</fullName>
    </submittedName>
</protein>
<keyword evidence="2" id="KW-1185">Reference proteome</keyword>
<feature type="non-terminal residue" evidence="1">
    <location>
        <position position="76"/>
    </location>
</feature>
<organism evidence="1 2">
    <name type="scientific">Trifolium medium</name>
    <dbReference type="NCBI Taxonomy" id="97028"/>
    <lineage>
        <taxon>Eukaryota</taxon>
        <taxon>Viridiplantae</taxon>
        <taxon>Streptophyta</taxon>
        <taxon>Embryophyta</taxon>
        <taxon>Tracheophyta</taxon>
        <taxon>Spermatophyta</taxon>
        <taxon>Magnoliopsida</taxon>
        <taxon>eudicotyledons</taxon>
        <taxon>Gunneridae</taxon>
        <taxon>Pentapetalae</taxon>
        <taxon>rosids</taxon>
        <taxon>fabids</taxon>
        <taxon>Fabales</taxon>
        <taxon>Fabaceae</taxon>
        <taxon>Papilionoideae</taxon>
        <taxon>50 kb inversion clade</taxon>
        <taxon>NPAAA clade</taxon>
        <taxon>Hologalegina</taxon>
        <taxon>IRL clade</taxon>
        <taxon>Trifolieae</taxon>
        <taxon>Trifolium</taxon>
    </lineage>
</organism>
<dbReference type="EMBL" id="LXQA010358316">
    <property type="protein sequence ID" value="MCI46496.1"/>
    <property type="molecule type" value="Genomic_DNA"/>
</dbReference>
<sequence>GGLWYRVVAARYGEAEGKLIAGDRRGSWWWREVSQIRDGDHGVERGWFGESIERQFGNGADTLFWSDPWLGGVSLR</sequence>
<keyword evidence="1" id="KW-0808">Transferase</keyword>
<evidence type="ECO:0000313" key="1">
    <source>
        <dbReference type="EMBL" id="MCI46496.1"/>
    </source>
</evidence>
<name>A0A392SF77_9FABA</name>
<dbReference type="Proteomes" id="UP000265520">
    <property type="component" value="Unassembled WGS sequence"/>
</dbReference>